<dbReference type="STRING" id="183478.A0A364MVD1"/>
<organism evidence="2 3">
    <name type="scientific">Stemphylium lycopersici</name>
    <name type="common">Tomato gray leaf spot disease fungus</name>
    <name type="synonym">Thyrospora lycopersici</name>
    <dbReference type="NCBI Taxonomy" id="183478"/>
    <lineage>
        <taxon>Eukaryota</taxon>
        <taxon>Fungi</taxon>
        <taxon>Dikarya</taxon>
        <taxon>Ascomycota</taxon>
        <taxon>Pezizomycotina</taxon>
        <taxon>Dothideomycetes</taxon>
        <taxon>Pleosporomycetidae</taxon>
        <taxon>Pleosporales</taxon>
        <taxon>Pleosporineae</taxon>
        <taxon>Pleosporaceae</taxon>
        <taxon>Stemphylium</taxon>
    </lineage>
</organism>
<dbReference type="OrthoDB" id="3695086at2759"/>
<sequence length="458" mass="49053">MRLLQLQRQSLIPRRDHIPDAEEDKTSDSSANLYSLRIDLASEGYISVYVPNITALTFCESSIAVWLEDSMESELHLAVQGSTKTVSIPVGKGHANSFCSHYLRAEGIGAASDGPAGKEKSLDLGLVSTTRETSSSEGPLVTLTTFSEPALSRKNNSLKAVKLSPSKTSTASSTKIRLSIDESDDEPEAPETVRHLSETEHRYDLANEAKGQVISTAAPQETWKHASFYAYGQDYPEEYEPSFLGGKGKHADIYEEESFSGSKNEDFGYDTGPTENADESLPAADEADGIPFEDKAAVSTEAGAMAENEEFTANPAPQDSAHDDPLDPSTTTISPHTHATPLPSASQTSRLNIPTLAADISFTFPSPNLAPPPTPTPAPLLPPPLFPLQFEGQHTIPIIWDPSCPQISTSTILLPSNEETPVPVTMGMGCWKIVASPTSPGLPNAPSVTTGADLFLFV</sequence>
<accession>A0A364MVD1</accession>
<proteinExistence type="predicted"/>
<feature type="region of interest" description="Disordered" evidence="1">
    <location>
        <begin position="258"/>
        <end position="290"/>
    </location>
</feature>
<feature type="region of interest" description="Disordered" evidence="1">
    <location>
        <begin position="313"/>
        <end position="349"/>
    </location>
</feature>
<reference evidence="3" key="1">
    <citation type="submission" date="2018-05" db="EMBL/GenBank/DDBJ databases">
        <title>Draft genome sequence of Stemphylium lycopersici strain CIDEFI 213.</title>
        <authorList>
            <person name="Medina R."/>
            <person name="Franco M.E.E."/>
            <person name="Lucentini C.G."/>
            <person name="Saparrat M.C.N."/>
            <person name="Balatti P.A."/>
        </authorList>
    </citation>
    <scope>NUCLEOTIDE SEQUENCE [LARGE SCALE GENOMIC DNA]</scope>
    <source>
        <strain evidence="3">CIDEFI 213</strain>
    </source>
</reference>
<comment type="caution">
    <text evidence="2">The sequence shown here is derived from an EMBL/GenBank/DDBJ whole genome shotgun (WGS) entry which is preliminary data.</text>
</comment>
<feature type="compositionally biased region" description="Polar residues" evidence="1">
    <location>
        <begin position="328"/>
        <end position="349"/>
    </location>
</feature>
<dbReference type="Proteomes" id="UP000249619">
    <property type="component" value="Unassembled WGS sequence"/>
</dbReference>
<gene>
    <name evidence="2" type="ORF">DDE83_007671</name>
</gene>
<feature type="region of interest" description="Disordered" evidence="1">
    <location>
        <begin position="171"/>
        <end position="194"/>
    </location>
</feature>
<keyword evidence="3" id="KW-1185">Reference proteome</keyword>
<evidence type="ECO:0000313" key="2">
    <source>
        <dbReference type="EMBL" id="RAR04769.1"/>
    </source>
</evidence>
<evidence type="ECO:0000256" key="1">
    <source>
        <dbReference type="SAM" id="MobiDB-lite"/>
    </source>
</evidence>
<dbReference type="AlphaFoldDB" id="A0A364MVD1"/>
<protein>
    <submittedName>
        <fullName evidence="2">Uncharacterized protein</fullName>
    </submittedName>
</protein>
<dbReference type="EMBL" id="QGDH01000146">
    <property type="protein sequence ID" value="RAR04769.1"/>
    <property type="molecule type" value="Genomic_DNA"/>
</dbReference>
<name>A0A364MVD1_STELY</name>
<evidence type="ECO:0000313" key="3">
    <source>
        <dbReference type="Proteomes" id="UP000249619"/>
    </source>
</evidence>